<gene>
    <name evidence="7" type="ORF">LEMA_P077330.1</name>
</gene>
<keyword evidence="4 6" id="KW-0472">Membrane</keyword>
<dbReference type="InParanoid" id="E5A4E9"/>
<protein>
    <recommendedName>
        <fullName evidence="9">Prenylated Rab acceptor 1</fullName>
    </recommendedName>
</protein>
<evidence type="ECO:0000256" key="3">
    <source>
        <dbReference type="ARBA" id="ARBA00022989"/>
    </source>
</evidence>
<dbReference type="GO" id="GO:0016020">
    <property type="term" value="C:membrane"/>
    <property type="evidence" value="ECO:0007669"/>
    <property type="project" value="UniProtKB-SubCell"/>
</dbReference>
<feature type="compositionally biased region" description="Basic residues" evidence="5">
    <location>
        <begin position="691"/>
        <end position="701"/>
    </location>
</feature>
<keyword evidence="8" id="KW-1185">Reference proteome</keyword>
<evidence type="ECO:0008006" key="9">
    <source>
        <dbReference type="Google" id="ProtNLM"/>
    </source>
</evidence>
<dbReference type="InterPro" id="IPR004895">
    <property type="entry name" value="Prenylated_rab_accept_PRA1"/>
</dbReference>
<feature type="compositionally biased region" description="Low complexity" evidence="5">
    <location>
        <begin position="565"/>
        <end position="624"/>
    </location>
</feature>
<keyword evidence="2 6" id="KW-0812">Transmembrane</keyword>
<dbReference type="HOGENOM" id="CLU_024589_0_0_1"/>
<evidence type="ECO:0000256" key="6">
    <source>
        <dbReference type="SAM" id="Phobius"/>
    </source>
</evidence>
<name>E5A4E9_LEPMJ</name>
<dbReference type="EMBL" id="FP929134">
    <property type="protein sequence ID" value="CBX98494.1"/>
    <property type="molecule type" value="Genomic_DNA"/>
</dbReference>
<dbReference type="PANTHER" id="PTHR19317">
    <property type="entry name" value="PRENYLATED RAB ACCEPTOR 1-RELATED"/>
    <property type="match status" value="1"/>
</dbReference>
<feature type="compositionally biased region" description="Low complexity" evidence="5">
    <location>
        <begin position="670"/>
        <end position="684"/>
    </location>
</feature>
<dbReference type="PANTHER" id="PTHR19317:SF0">
    <property type="entry name" value="PRENYLATED RAB ACCEPTOR PROTEIN 1"/>
    <property type="match status" value="1"/>
</dbReference>
<sequence>MSTPAERQAQHQTLIPADDEPSPYPAPQPTLNPPASTSIMSRFSIPIDALTSRLNLSGRFDSLSNTSVSSRFANLRPISEFFDVKRVSKPANFGEVQSRVNYNLGYFSSNYAAVFVMLSIYSLLTNLMLLFVIVLVVGGMFGIGKLQGNDLQLGSWRATTSQLYTTLFLVAVPLGLWASPFTTVLWLIGASGVTILGHAAFLDKPIEPPGGPSGVGRYYEGVDDVLRFQELGSDDEKNGRQVGRRGRRVLDTTGLSQDELYFNDMDVRAWERRASAYDEPYPGFADVDEGYYEDLGEVLSPEDYEEMLFQRVLDKIRIARAAGNEDVQLSTEELDAYQSKLHGARTPAARPPPVSRPTDAYLNDTASIANAQTKHVHSSSRPKKEKERTSRLGSKSKKDKDKSSHRKRVSNSSSITSPIPGQSSPGFMIPGPDGQPVFAPINAYQGNVSRDSIPSPREQLASSRTTSRSTSGNLPPQPAHQPMPPREVLGAFPGSEHTYRPPTPSQHEASFQPQNPNIPSLSARQQAYARERQLEAQGLLSTNAQQQAARAVPFPVEMYQYQAFSPAPTSPTSSHTQTPSQSQSQYIRRVSSGALSDASYSSMPRRVPVPTSSPTSASTSAPMALQRSAMASSSGFVTSGGETGEWGLGVEVPSGGDVGAAGVRTMAAATATATATASGSVGSGAKDGERRRKSGKAKKKA</sequence>
<dbReference type="eggNOG" id="KOG3142">
    <property type="taxonomic scope" value="Eukaryota"/>
</dbReference>
<feature type="transmembrane region" description="Helical" evidence="6">
    <location>
        <begin position="163"/>
        <end position="188"/>
    </location>
</feature>
<evidence type="ECO:0000256" key="2">
    <source>
        <dbReference type="ARBA" id="ARBA00022692"/>
    </source>
</evidence>
<dbReference type="Pfam" id="PF03208">
    <property type="entry name" value="PRA1"/>
    <property type="match status" value="1"/>
</dbReference>
<reference evidence="8" key="1">
    <citation type="journal article" date="2011" name="Nat. Commun.">
        <title>Effector diversification within compartments of the Leptosphaeria maculans genome affected by Repeat-Induced Point mutations.</title>
        <authorList>
            <person name="Rouxel T."/>
            <person name="Grandaubert J."/>
            <person name="Hane J.K."/>
            <person name="Hoede C."/>
            <person name="van de Wouw A.P."/>
            <person name="Couloux A."/>
            <person name="Dominguez V."/>
            <person name="Anthouard V."/>
            <person name="Bally P."/>
            <person name="Bourras S."/>
            <person name="Cozijnsen A.J."/>
            <person name="Ciuffetti L.M."/>
            <person name="Degrave A."/>
            <person name="Dilmaghani A."/>
            <person name="Duret L."/>
            <person name="Fudal I."/>
            <person name="Goodwin S.B."/>
            <person name="Gout L."/>
            <person name="Glaser N."/>
            <person name="Linglin J."/>
            <person name="Kema G.H.J."/>
            <person name="Lapalu N."/>
            <person name="Lawrence C.B."/>
            <person name="May K."/>
            <person name="Meyer M."/>
            <person name="Ollivier B."/>
            <person name="Poulain J."/>
            <person name="Schoch C.L."/>
            <person name="Simon A."/>
            <person name="Spatafora J.W."/>
            <person name="Stachowiak A."/>
            <person name="Turgeon B.G."/>
            <person name="Tyler B.M."/>
            <person name="Vincent D."/>
            <person name="Weissenbach J."/>
            <person name="Amselem J."/>
            <person name="Quesneville H."/>
            <person name="Oliver R.P."/>
            <person name="Wincker P."/>
            <person name="Balesdent M.-H."/>
            <person name="Howlett B.J."/>
        </authorList>
    </citation>
    <scope>NUCLEOTIDE SEQUENCE [LARGE SCALE GENOMIC DNA]</scope>
    <source>
        <strain evidence="8">JN3 / isolate v23.1.3 / race Av1-4-5-6-7-8</strain>
    </source>
</reference>
<dbReference type="GO" id="GO:0005794">
    <property type="term" value="C:Golgi apparatus"/>
    <property type="evidence" value="ECO:0007669"/>
    <property type="project" value="TreeGrafter"/>
</dbReference>
<evidence type="ECO:0000256" key="5">
    <source>
        <dbReference type="SAM" id="MobiDB-lite"/>
    </source>
</evidence>
<organism evidence="8">
    <name type="scientific">Leptosphaeria maculans (strain JN3 / isolate v23.1.3 / race Av1-4-5-6-7-8)</name>
    <name type="common">Blackleg fungus</name>
    <name type="synonym">Phoma lingam</name>
    <dbReference type="NCBI Taxonomy" id="985895"/>
    <lineage>
        <taxon>Eukaryota</taxon>
        <taxon>Fungi</taxon>
        <taxon>Dikarya</taxon>
        <taxon>Ascomycota</taxon>
        <taxon>Pezizomycotina</taxon>
        <taxon>Dothideomycetes</taxon>
        <taxon>Pleosporomycetidae</taxon>
        <taxon>Pleosporales</taxon>
        <taxon>Pleosporineae</taxon>
        <taxon>Leptosphaeriaceae</taxon>
        <taxon>Plenodomus</taxon>
        <taxon>Plenodomus lingam/Leptosphaeria maculans species complex</taxon>
    </lineage>
</organism>
<feature type="compositionally biased region" description="Pro residues" evidence="5">
    <location>
        <begin position="22"/>
        <end position="31"/>
    </location>
</feature>
<dbReference type="OrthoDB" id="63113at2759"/>
<evidence type="ECO:0000313" key="8">
    <source>
        <dbReference type="Proteomes" id="UP000002668"/>
    </source>
</evidence>
<feature type="region of interest" description="Disordered" evidence="5">
    <location>
        <begin position="670"/>
        <end position="701"/>
    </location>
</feature>
<feature type="compositionally biased region" description="Basic and acidic residues" evidence="5">
    <location>
        <begin position="382"/>
        <end position="402"/>
    </location>
</feature>
<evidence type="ECO:0000256" key="4">
    <source>
        <dbReference type="ARBA" id="ARBA00023136"/>
    </source>
</evidence>
<evidence type="ECO:0000313" key="7">
    <source>
        <dbReference type="EMBL" id="CBX98494.1"/>
    </source>
</evidence>
<feature type="region of interest" description="Disordered" evidence="5">
    <location>
        <begin position="565"/>
        <end position="651"/>
    </location>
</feature>
<dbReference type="Proteomes" id="UP000002668">
    <property type="component" value="Genome"/>
</dbReference>
<feature type="compositionally biased region" description="Polar residues" evidence="5">
    <location>
        <begin position="415"/>
        <end position="425"/>
    </location>
</feature>
<comment type="subcellular location">
    <subcellularLocation>
        <location evidence="1">Membrane</location>
        <topology evidence="1">Multi-pass membrane protein</topology>
    </subcellularLocation>
</comment>
<feature type="region of interest" description="Disordered" evidence="5">
    <location>
        <begin position="1"/>
        <end position="31"/>
    </location>
</feature>
<dbReference type="AlphaFoldDB" id="E5A4E9"/>
<feature type="compositionally biased region" description="Pro residues" evidence="5">
    <location>
        <begin position="475"/>
        <end position="485"/>
    </location>
</feature>
<accession>E5A4E9</accession>
<dbReference type="GeneID" id="13282036"/>
<keyword evidence="3 6" id="KW-1133">Transmembrane helix</keyword>
<dbReference type="STRING" id="985895.E5A4E9"/>
<feature type="compositionally biased region" description="Low complexity" evidence="5">
    <location>
        <begin position="462"/>
        <end position="471"/>
    </location>
</feature>
<feature type="transmembrane region" description="Helical" evidence="6">
    <location>
        <begin position="111"/>
        <end position="143"/>
    </location>
</feature>
<feature type="compositionally biased region" description="Polar residues" evidence="5">
    <location>
        <begin position="1"/>
        <end position="13"/>
    </location>
</feature>
<dbReference type="VEuPathDB" id="FungiDB:LEMA_P077330.1"/>
<feature type="region of interest" description="Disordered" evidence="5">
    <location>
        <begin position="371"/>
        <end position="529"/>
    </location>
</feature>
<feature type="compositionally biased region" description="Polar residues" evidence="5">
    <location>
        <begin position="505"/>
        <end position="525"/>
    </location>
</feature>
<evidence type="ECO:0000256" key="1">
    <source>
        <dbReference type="ARBA" id="ARBA00004141"/>
    </source>
</evidence>
<proteinExistence type="predicted"/>